<name>W7Z5K8_9BACL</name>
<dbReference type="EMBL" id="BAVZ01000013">
    <property type="protein sequence ID" value="GAF09579.1"/>
    <property type="molecule type" value="Genomic_DNA"/>
</dbReference>
<keyword evidence="2" id="KW-0274">FAD</keyword>
<keyword evidence="1" id="KW-0285">Flavoprotein</keyword>
<keyword evidence="4" id="KW-1185">Reference proteome</keyword>
<organism evidence="3 4">
    <name type="scientific">Paenibacillus pini JCM 16418</name>
    <dbReference type="NCBI Taxonomy" id="1236976"/>
    <lineage>
        <taxon>Bacteria</taxon>
        <taxon>Bacillati</taxon>
        <taxon>Bacillota</taxon>
        <taxon>Bacilli</taxon>
        <taxon>Bacillales</taxon>
        <taxon>Paenibacillaceae</taxon>
        <taxon>Paenibacillus</taxon>
    </lineage>
</organism>
<reference evidence="3 4" key="1">
    <citation type="journal article" date="2014" name="Genome Announc.">
        <title>Draft Genome Sequence of Paenibacillus pini JCM 16418T, Isolated from the Rhizosphere of Pine Tree.</title>
        <authorList>
            <person name="Yuki M."/>
            <person name="Oshima K."/>
            <person name="Suda W."/>
            <person name="Oshida Y."/>
            <person name="Kitamura K."/>
            <person name="Iida Y."/>
            <person name="Hattori M."/>
            <person name="Ohkuma M."/>
        </authorList>
    </citation>
    <scope>NUCLEOTIDE SEQUENCE [LARGE SCALE GENOMIC DNA]</scope>
    <source>
        <strain evidence="3 4">JCM 16418</strain>
    </source>
</reference>
<accession>W7Z5K8</accession>
<evidence type="ECO:0000313" key="4">
    <source>
        <dbReference type="Proteomes" id="UP000019364"/>
    </source>
</evidence>
<gene>
    <name evidence="3" type="ORF">JCM16418_3724</name>
</gene>
<evidence type="ECO:0000256" key="1">
    <source>
        <dbReference type="ARBA" id="ARBA00022630"/>
    </source>
</evidence>
<comment type="caution">
    <text evidence="3">The sequence shown here is derived from an EMBL/GenBank/DDBJ whole genome shotgun (WGS) entry which is preliminary data.</text>
</comment>
<sequence length="240" mass="27983">MHIARISVAPDSFLTDMYAINYQVDPSLDLEHNDKLKTHESGVLPSKLLFHLNRASDTGKNMFWNLQKKYFTYQEDAIISRNNAMRPESSFMEYHEAGANDLLQEYFVPVDEFASFVEDLKSVLKDAGDKVNLLNITVRYVPRNQDVVLSYAKEDMLALVCLFNTSLSKEGHAEMKQTVRNIVDQVLRHRGTYYLPYAAYPSVEQFREAYPGYNTFFKAKDQFDPDHIFMNYFYEQYKGE</sequence>
<dbReference type="GO" id="GO:0003824">
    <property type="term" value="F:catalytic activity"/>
    <property type="evidence" value="ECO:0007669"/>
    <property type="project" value="InterPro"/>
</dbReference>
<evidence type="ECO:0000313" key="3">
    <source>
        <dbReference type="EMBL" id="GAF09579.1"/>
    </source>
</evidence>
<proteinExistence type="predicted"/>
<dbReference type="InterPro" id="IPR016164">
    <property type="entry name" value="FAD-linked_Oxase-like_C"/>
</dbReference>
<dbReference type="SUPFAM" id="SSF55103">
    <property type="entry name" value="FAD-linked oxidases, C-terminal domain"/>
    <property type="match status" value="1"/>
</dbReference>
<dbReference type="eggNOG" id="COG0277">
    <property type="taxonomic scope" value="Bacteria"/>
</dbReference>
<protein>
    <submittedName>
        <fullName evidence="3">Oxidoreductase</fullName>
    </submittedName>
</protein>
<dbReference type="STRING" id="1236976.JCM16418_3724"/>
<dbReference type="AlphaFoldDB" id="W7Z5K8"/>
<dbReference type="Proteomes" id="UP000019364">
    <property type="component" value="Unassembled WGS sequence"/>
</dbReference>
<dbReference type="GO" id="GO:0050660">
    <property type="term" value="F:flavin adenine dinucleotide binding"/>
    <property type="evidence" value="ECO:0007669"/>
    <property type="project" value="InterPro"/>
</dbReference>
<evidence type="ECO:0000256" key="2">
    <source>
        <dbReference type="ARBA" id="ARBA00022827"/>
    </source>
</evidence>